<dbReference type="EMBL" id="LT629757">
    <property type="protein sequence ID" value="SDS32899.1"/>
    <property type="molecule type" value="Genomic_DNA"/>
</dbReference>
<evidence type="ECO:0000256" key="1">
    <source>
        <dbReference type="ARBA" id="ARBA00004651"/>
    </source>
</evidence>
<dbReference type="Pfam" id="PF02653">
    <property type="entry name" value="BPD_transp_2"/>
    <property type="match status" value="1"/>
</dbReference>
<gene>
    <name evidence="7" type="ORF">SAMN04488570_1639</name>
</gene>
<feature type="transmembrane region" description="Helical" evidence="6">
    <location>
        <begin position="141"/>
        <end position="159"/>
    </location>
</feature>
<dbReference type="Proteomes" id="UP000198859">
    <property type="component" value="Chromosome I"/>
</dbReference>
<keyword evidence="3 6" id="KW-0812">Transmembrane</keyword>
<keyword evidence="7" id="KW-0762">Sugar transport</keyword>
<keyword evidence="8" id="KW-1185">Reference proteome</keyword>
<dbReference type="InterPro" id="IPR001851">
    <property type="entry name" value="ABC_transp_permease"/>
</dbReference>
<feature type="transmembrane region" description="Helical" evidence="6">
    <location>
        <begin position="335"/>
        <end position="355"/>
    </location>
</feature>
<keyword evidence="7" id="KW-0813">Transport</keyword>
<evidence type="ECO:0000256" key="4">
    <source>
        <dbReference type="ARBA" id="ARBA00022989"/>
    </source>
</evidence>
<dbReference type="GO" id="GO:0022857">
    <property type="term" value="F:transmembrane transporter activity"/>
    <property type="evidence" value="ECO:0007669"/>
    <property type="project" value="InterPro"/>
</dbReference>
<dbReference type="GO" id="GO:0005886">
    <property type="term" value="C:plasma membrane"/>
    <property type="evidence" value="ECO:0007669"/>
    <property type="project" value="UniProtKB-SubCell"/>
</dbReference>
<dbReference type="PANTHER" id="PTHR43370">
    <property type="entry name" value="SUGAR ABC TRANSPORTER INTEGRAL MEMBRANE PROTEIN-RELATED"/>
    <property type="match status" value="1"/>
</dbReference>
<keyword evidence="5 6" id="KW-0472">Membrane</keyword>
<dbReference type="RefSeq" id="WP_197681129.1">
    <property type="nucleotide sequence ID" value="NZ_LT629757.1"/>
</dbReference>
<comment type="subcellular location">
    <subcellularLocation>
        <location evidence="1">Cell membrane</location>
        <topology evidence="1">Multi-pass membrane protein</topology>
    </subcellularLocation>
</comment>
<dbReference type="STRING" id="642780.SAMN04488570_1639"/>
<keyword evidence="4 6" id="KW-1133">Transmembrane helix</keyword>
<name>A0A1H1RDA4_9ACTN</name>
<protein>
    <submittedName>
        <fullName evidence="7">Simple sugar transport system permease protein</fullName>
    </submittedName>
</protein>
<proteinExistence type="predicted"/>
<evidence type="ECO:0000256" key="6">
    <source>
        <dbReference type="SAM" id="Phobius"/>
    </source>
</evidence>
<feature type="transmembrane region" description="Helical" evidence="6">
    <location>
        <begin position="213"/>
        <end position="232"/>
    </location>
</feature>
<feature type="transmembrane region" description="Helical" evidence="6">
    <location>
        <begin position="57"/>
        <end position="75"/>
    </location>
</feature>
<feature type="transmembrane region" description="Helical" evidence="6">
    <location>
        <begin position="362"/>
        <end position="378"/>
    </location>
</feature>
<reference evidence="8" key="1">
    <citation type="submission" date="2016-10" db="EMBL/GenBank/DDBJ databases">
        <authorList>
            <person name="Varghese N."/>
            <person name="Submissions S."/>
        </authorList>
    </citation>
    <scope>NUCLEOTIDE SEQUENCE [LARGE SCALE GENOMIC DNA]</scope>
    <source>
        <strain evidence="8">DSM 22127</strain>
    </source>
</reference>
<keyword evidence="2" id="KW-1003">Cell membrane</keyword>
<accession>A0A1H1RDA4</accession>
<feature type="transmembrane region" description="Helical" evidence="6">
    <location>
        <begin position="82"/>
        <end position="103"/>
    </location>
</feature>
<feature type="transmembrane region" description="Helical" evidence="6">
    <location>
        <begin position="262"/>
        <end position="282"/>
    </location>
</feature>
<evidence type="ECO:0000313" key="7">
    <source>
        <dbReference type="EMBL" id="SDS32899.1"/>
    </source>
</evidence>
<dbReference type="AlphaFoldDB" id="A0A1H1RDA4"/>
<dbReference type="CDD" id="cd06580">
    <property type="entry name" value="TM_PBP1_transp_TpRbsC_like"/>
    <property type="match status" value="1"/>
</dbReference>
<evidence type="ECO:0000256" key="3">
    <source>
        <dbReference type="ARBA" id="ARBA00022692"/>
    </source>
</evidence>
<evidence type="ECO:0000256" key="2">
    <source>
        <dbReference type="ARBA" id="ARBA00022475"/>
    </source>
</evidence>
<feature type="transmembrane region" description="Helical" evidence="6">
    <location>
        <begin position="28"/>
        <end position="45"/>
    </location>
</feature>
<sequence length="422" mass="43809">MSTADLATRPPAGASPAAHAPRRSRLRVAGFVAAFFVVLCTVRVLTGADELTSSGTLSIALVATMPIALAGLGGLWAERAGVVNIGLEGMMIMGTLGAGYFGYHYGVTIGVLGAVALGAVGGALHALATVVFGVDHIVSGVAINIIAAGVSGFLAEAWFSGLSGGGPTQSPPLPKPATIDIAFISDPANRLEDKGWFLLSDLASVVEMFTKNLSVLVVLGLLLIVGSWWVLWRTRFGLRLRSCGEAPAAAESLGVDVYRYKIVAVVVSGALAGLGGALLAMVSSSGFQVGQTNNRGYIGLAAMIFGNWRPGGMFMGSTLFGYTQALPFRQGPTSVHALLLLVAILLLAVGVLQLVRGHRRRAIGALVFAVVFLVWFLVTDTVPSDFTQMAPYVTTLLVLALASQRLRMPAADGLIYRKGSAG</sequence>
<feature type="transmembrane region" description="Helical" evidence="6">
    <location>
        <begin position="109"/>
        <end position="134"/>
    </location>
</feature>
<evidence type="ECO:0000313" key="8">
    <source>
        <dbReference type="Proteomes" id="UP000198859"/>
    </source>
</evidence>
<organism evidence="7 8">
    <name type="scientific">Nocardioides scoriae</name>
    <dbReference type="NCBI Taxonomy" id="642780"/>
    <lineage>
        <taxon>Bacteria</taxon>
        <taxon>Bacillati</taxon>
        <taxon>Actinomycetota</taxon>
        <taxon>Actinomycetes</taxon>
        <taxon>Propionibacteriales</taxon>
        <taxon>Nocardioidaceae</taxon>
        <taxon>Nocardioides</taxon>
    </lineage>
</organism>
<dbReference type="PANTHER" id="PTHR43370:SF1">
    <property type="entry name" value="GUANOSINE ABC TRANSPORTER PERMEASE PROTEIN NUPQ"/>
    <property type="match status" value="1"/>
</dbReference>
<evidence type="ECO:0000256" key="5">
    <source>
        <dbReference type="ARBA" id="ARBA00023136"/>
    </source>
</evidence>